<feature type="transmembrane region" description="Helical" evidence="7">
    <location>
        <begin position="314"/>
        <end position="339"/>
    </location>
</feature>
<dbReference type="RefSeq" id="WP_386821887.1">
    <property type="nucleotide sequence ID" value="NZ_JBHTIF010000001.1"/>
</dbReference>
<feature type="transmembrane region" description="Helical" evidence="7">
    <location>
        <begin position="171"/>
        <end position="192"/>
    </location>
</feature>
<keyword evidence="9" id="KW-1185">Reference proteome</keyword>
<comment type="caution">
    <text evidence="8">The sequence shown here is derived from an EMBL/GenBank/DDBJ whole genome shotgun (WGS) entry which is preliminary data.</text>
</comment>
<feature type="transmembrane region" description="Helical" evidence="7">
    <location>
        <begin position="76"/>
        <end position="94"/>
    </location>
</feature>
<comment type="catalytic activity">
    <reaction evidence="7">
        <text>Na(+)(in) + 2 H(+)(out) = Na(+)(out) + 2 H(+)(in)</text>
        <dbReference type="Rhea" id="RHEA:29251"/>
        <dbReference type="ChEBI" id="CHEBI:15378"/>
        <dbReference type="ChEBI" id="CHEBI:29101"/>
    </reaction>
</comment>
<keyword evidence="7" id="KW-0915">Sodium</keyword>
<feature type="transmembrane region" description="Helical" evidence="7">
    <location>
        <begin position="30"/>
        <end position="51"/>
    </location>
</feature>
<feature type="transmembrane region" description="Helical" evidence="7">
    <location>
        <begin position="115"/>
        <end position="132"/>
    </location>
</feature>
<keyword evidence="2 7" id="KW-1003">Cell membrane</keyword>
<feature type="transmembrane region" description="Helical" evidence="7">
    <location>
        <begin position="385"/>
        <end position="403"/>
    </location>
</feature>
<evidence type="ECO:0000256" key="1">
    <source>
        <dbReference type="ARBA" id="ARBA00004429"/>
    </source>
</evidence>
<dbReference type="Pfam" id="PF06965">
    <property type="entry name" value="Na_H_antiport_1"/>
    <property type="match status" value="1"/>
</dbReference>
<evidence type="ECO:0000256" key="4">
    <source>
        <dbReference type="ARBA" id="ARBA00022989"/>
    </source>
</evidence>
<evidence type="ECO:0000256" key="3">
    <source>
        <dbReference type="ARBA" id="ARBA00022692"/>
    </source>
</evidence>
<evidence type="ECO:0000256" key="2">
    <source>
        <dbReference type="ARBA" id="ARBA00022475"/>
    </source>
</evidence>
<proteinExistence type="inferred from homology"/>
<dbReference type="InterPro" id="IPR023171">
    <property type="entry name" value="Na/H_antiporter_dom_sf"/>
</dbReference>
<gene>
    <name evidence="7 8" type="primary">nhaA</name>
    <name evidence="8" type="ORF">ACFQ0E_01245</name>
</gene>
<keyword evidence="7" id="KW-0050">Antiport</keyword>
<comment type="subcellular location">
    <subcellularLocation>
        <location evidence="1">Cell inner membrane</location>
        <topology evidence="1">Multi-pass membrane protein</topology>
    </subcellularLocation>
    <subcellularLocation>
        <location evidence="7">Cell membrane</location>
        <topology evidence="7">Multi-pass membrane protein</topology>
    </subcellularLocation>
</comment>
<reference evidence="9" key="1">
    <citation type="journal article" date="2019" name="Int. J. Syst. Evol. Microbiol.">
        <title>The Global Catalogue of Microorganisms (GCM) 10K type strain sequencing project: providing services to taxonomists for standard genome sequencing and annotation.</title>
        <authorList>
            <consortium name="The Broad Institute Genomics Platform"/>
            <consortium name="The Broad Institute Genome Sequencing Center for Infectious Disease"/>
            <person name="Wu L."/>
            <person name="Ma J."/>
        </authorList>
    </citation>
    <scope>NUCLEOTIDE SEQUENCE [LARGE SCALE GENOMIC DNA]</scope>
    <source>
        <strain evidence="9">CCUG 55585</strain>
    </source>
</reference>
<evidence type="ECO:0000256" key="6">
    <source>
        <dbReference type="ARBA" id="ARBA00023201"/>
    </source>
</evidence>
<feature type="transmembrane region" description="Helical" evidence="7">
    <location>
        <begin position="351"/>
        <end position="373"/>
    </location>
</feature>
<name>A0ABW2Y8A0_9GAMM</name>
<feature type="transmembrane region" description="Helical" evidence="7">
    <location>
        <begin position="144"/>
        <end position="162"/>
    </location>
</feature>
<keyword evidence="6 7" id="KW-0739">Sodium transport</keyword>
<feature type="transmembrane region" description="Helical" evidence="7">
    <location>
        <begin position="198"/>
        <end position="214"/>
    </location>
</feature>
<protein>
    <recommendedName>
        <fullName evidence="7">Na(+)/H(+) antiporter NhaA</fullName>
    </recommendedName>
    <alternativeName>
        <fullName evidence="7">Sodium/proton antiporter NhaA</fullName>
    </alternativeName>
</protein>
<evidence type="ECO:0000256" key="5">
    <source>
        <dbReference type="ARBA" id="ARBA00023136"/>
    </source>
</evidence>
<feature type="transmembrane region" description="Helical" evidence="7">
    <location>
        <begin position="282"/>
        <end position="302"/>
    </location>
</feature>
<dbReference type="PANTHER" id="PTHR30341:SF0">
    <property type="entry name" value="NA(+)_H(+) ANTIPORTER NHAA"/>
    <property type="match status" value="1"/>
</dbReference>
<dbReference type="InterPro" id="IPR004670">
    <property type="entry name" value="NhaA"/>
</dbReference>
<dbReference type="NCBIfam" id="TIGR00773">
    <property type="entry name" value="NhaA"/>
    <property type="match status" value="1"/>
</dbReference>
<evidence type="ECO:0000313" key="9">
    <source>
        <dbReference type="Proteomes" id="UP001597110"/>
    </source>
</evidence>
<dbReference type="Gene3D" id="1.20.1530.10">
    <property type="entry name" value="Na+/H+ antiporter like domain"/>
    <property type="match status" value="1"/>
</dbReference>
<accession>A0ABW2Y8A0</accession>
<feature type="transmembrane region" description="Helical" evidence="7">
    <location>
        <begin position="226"/>
        <end position="254"/>
    </location>
</feature>
<dbReference type="HAMAP" id="MF_01844">
    <property type="entry name" value="NhaA"/>
    <property type="match status" value="1"/>
</dbReference>
<keyword evidence="4 7" id="KW-1133">Transmembrane helix</keyword>
<organism evidence="8 9">
    <name type="scientific">Lysobacter brunescens</name>
    <dbReference type="NCBI Taxonomy" id="262323"/>
    <lineage>
        <taxon>Bacteria</taxon>
        <taxon>Pseudomonadati</taxon>
        <taxon>Pseudomonadota</taxon>
        <taxon>Gammaproteobacteria</taxon>
        <taxon>Lysobacterales</taxon>
        <taxon>Lysobacteraceae</taxon>
        <taxon>Lysobacter</taxon>
    </lineage>
</organism>
<sequence>MSNSGKESVIIRVLPGRAARALQDFFQMEAAGGILLIIAAVLAMVLANSPLSSWYDAFRDLPVQVRVGELNLAKPLLLWINDGLMAIFFLLVALEIKREVLSGQLSSRAQLIQPLVCAAAGVIVPGAIYAWVNMGDAESMRGWAIPTATDIAFALGVLSLLGSRVPLAMKLLLSTIAVIDDLIAIIIIAVFYTSELSTSALTGAFVVLGVMIAMNRMRVRALTPYLVLGAVMWVFVLKSGVHATLAGVATGLLIPHVDKENQVDDEVEYSPLEWLEHALHKWVAYAILPLFAFVNAGLALGGMSASDLLAPVPLGIALGLVLGKPIGIVGAAVLAHVTGIARFGEGMNFKAVLGLGMLCGIGFTMSLFIASLAFKAHPEMAEASVLGVLCASVVSAVLGYLWLRATLPAKRDGEASAQA</sequence>
<dbReference type="PANTHER" id="PTHR30341">
    <property type="entry name" value="SODIUM ION/PROTON ANTIPORTER NHAA-RELATED"/>
    <property type="match status" value="1"/>
</dbReference>
<comment type="function">
    <text evidence="7">Na(+)/H(+) antiporter that extrudes sodium in exchange for external protons.</text>
</comment>
<dbReference type="NCBIfam" id="NF007111">
    <property type="entry name" value="PRK09560.1"/>
    <property type="match status" value="1"/>
</dbReference>
<dbReference type="NCBIfam" id="NF007112">
    <property type="entry name" value="PRK09561.1"/>
    <property type="match status" value="1"/>
</dbReference>
<keyword evidence="7" id="KW-0813">Transport</keyword>
<evidence type="ECO:0000313" key="8">
    <source>
        <dbReference type="EMBL" id="MFD0724213.1"/>
    </source>
</evidence>
<dbReference type="Proteomes" id="UP001597110">
    <property type="component" value="Unassembled WGS sequence"/>
</dbReference>
<dbReference type="EMBL" id="JBHTIF010000001">
    <property type="protein sequence ID" value="MFD0724213.1"/>
    <property type="molecule type" value="Genomic_DNA"/>
</dbReference>
<evidence type="ECO:0000256" key="7">
    <source>
        <dbReference type="HAMAP-Rule" id="MF_01844"/>
    </source>
</evidence>
<keyword evidence="7" id="KW-0406">Ion transport</keyword>
<keyword evidence="3 7" id="KW-0812">Transmembrane</keyword>
<comment type="similarity">
    <text evidence="7">Belongs to the NhaA Na(+)/H(+) (TC 2.A.33) antiporter family.</text>
</comment>
<keyword evidence="5 7" id="KW-0472">Membrane</keyword>